<dbReference type="PANTHER" id="PTHR42834">
    <property type="entry name" value="ENDONUCLEASE/EXONUCLEASE/PHOSPHATASE FAMILY PROTEIN (AFU_ORTHOLOGUE AFUA_3G09210)"/>
    <property type="match status" value="1"/>
</dbReference>
<dbReference type="InterPro" id="IPR001322">
    <property type="entry name" value="Lamin_tail_dom"/>
</dbReference>
<evidence type="ECO:0000256" key="5">
    <source>
        <dbReference type="SAM" id="MobiDB-lite"/>
    </source>
</evidence>
<evidence type="ECO:0000256" key="2">
    <source>
        <dbReference type="ARBA" id="ARBA00022525"/>
    </source>
</evidence>
<keyword evidence="10" id="KW-0378">Hydrolase</keyword>
<evidence type="ECO:0000259" key="9">
    <source>
        <dbReference type="PROSITE" id="PS51841"/>
    </source>
</evidence>
<dbReference type="SUPFAM" id="SSF56219">
    <property type="entry name" value="DNase I-like"/>
    <property type="match status" value="1"/>
</dbReference>
<dbReference type="Proteomes" id="UP000824005">
    <property type="component" value="Unassembled WGS sequence"/>
</dbReference>
<dbReference type="NCBIfam" id="NF033681">
    <property type="entry name" value="ExeM_NucH_DNase"/>
    <property type="match status" value="1"/>
</dbReference>
<protein>
    <submittedName>
        <fullName evidence="10">ExeM/NucH family extracellular endonuclease</fullName>
    </submittedName>
</protein>
<dbReference type="InterPro" id="IPR036691">
    <property type="entry name" value="Endo/exonu/phosph_ase_sf"/>
</dbReference>
<feature type="compositionally biased region" description="Acidic residues" evidence="5">
    <location>
        <begin position="822"/>
        <end position="833"/>
    </location>
</feature>
<evidence type="ECO:0000256" key="3">
    <source>
        <dbReference type="ARBA" id="ARBA00022729"/>
    </source>
</evidence>
<evidence type="ECO:0000256" key="7">
    <source>
        <dbReference type="SAM" id="SignalP"/>
    </source>
</evidence>
<keyword evidence="1" id="KW-0134">Cell wall</keyword>
<dbReference type="SUPFAM" id="SSF74853">
    <property type="entry name" value="Lamin A/C globular tail domain"/>
    <property type="match status" value="1"/>
</dbReference>
<feature type="signal peptide" evidence="7">
    <location>
        <begin position="1"/>
        <end position="33"/>
    </location>
</feature>
<evidence type="ECO:0000259" key="8">
    <source>
        <dbReference type="PROSITE" id="PS50847"/>
    </source>
</evidence>
<comment type="caution">
    <text evidence="10">The sequence shown here is derived from an EMBL/GenBank/DDBJ whole genome shotgun (WGS) entry which is preliminary data.</text>
</comment>
<dbReference type="CDD" id="cd10283">
    <property type="entry name" value="MnuA_DNase1-like"/>
    <property type="match status" value="1"/>
</dbReference>
<reference evidence="10" key="1">
    <citation type="journal article" date="2021" name="PeerJ">
        <title>Extensive microbial diversity within the chicken gut microbiome revealed by metagenomics and culture.</title>
        <authorList>
            <person name="Gilroy R."/>
            <person name="Ravi A."/>
            <person name="Getino M."/>
            <person name="Pursley I."/>
            <person name="Horton D.L."/>
            <person name="Alikhan N.F."/>
            <person name="Baker D."/>
            <person name="Gharbi K."/>
            <person name="Hall N."/>
            <person name="Watson M."/>
            <person name="Adriaenssens E.M."/>
            <person name="Foster-Nyarko E."/>
            <person name="Jarju S."/>
            <person name="Secka A."/>
            <person name="Antonio M."/>
            <person name="Oren A."/>
            <person name="Chaudhuri R.R."/>
            <person name="La Ragione R."/>
            <person name="Hildebrand F."/>
            <person name="Pallen M.J."/>
        </authorList>
    </citation>
    <scope>NUCLEOTIDE SEQUENCE</scope>
    <source>
        <strain evidence="10">ChiGjej1B1-98</strain>
    </source>
</reference>
<keyword evidence="6" id="KW-0472">Membrane</keyword>
<sequence length="989" mass="104708">MHNILQKLGAVTLASALGVTGLAVLAPAPAAQAAPSEDLVISEVYGGGGNSGGVYDRDFIELYNLSDAEISLDGVTVQYYSANGNAQQSTELSGTLPAESYYLVAAAPGNNTDLPSFEFDHDAPSIAIAGTQGSVALLDGTDEPIDLLGWGSAQLFEEAPAGATSNSTSVARADVTVDTDNNAQDFVVGEPTPQSLDGDDGEDPGEPEEPIDPDEVTPIRELQGTGSETPYPGQQVTTEGVVTGVYTGQGSKNGFYIQEAEEVDLAEHDASIGIFVSGASYAEEVEIGDSVLVSGVVDENFGTTEITADALEARDEPLGAVEPLELPEWPTTDEEREVFEGMLLLPQGEYTVSDNYSLNQFGEVGLAFGDSPLVQPTEAGVPGSDEAYAQAALNEEIGVLLDDGQTWNYMTNGAAKNSPLPYLTLDTPVSIGANVDFLDGVVLDYDFGSWRFQPTEPVRGLENSPVEFEDVREATPADVGGDLSIATFNVLNYFTTLGTDEEGCQAYEDREGNPIATDFCDHPRGAYNQENFERQETKIVEAINLLDASVVALEEIEDPSNVGQDRDHSVDTLVQALNAAAGEERWAFVPSPDIPVDGYPGDDVIRTAFIYQPAEVAYIEGTAELLFDDNFSNGRAPFAALFAPAGAEEGENEFVVIVNHFKSKGGSGSGDNENRDDELGPAWAVGGWNGDRVRQAEALVDFAEALEQQHDTDLVFITGDLNAYAQEDPVTTILDAGYVNLTEGGPDYSYAFGGMVGSLDHVLASDAAAEFVTGTDMWTINANEAIALEYSRFNYNVAELYAPDQFRSSDHNPAIVGLSFSDDGEEPGDEPELTTERESYSQTESLEGVAYEGTGFPSETVLVELVDAEGNVHVIEDEGEVADGGFAGLVVYQSDAGENIPMPVGTYTLRATPLNVDDAQTLADSEPVEAVFEIVADGSGGGDDTDDGSFGGDDLPRTGFDSNFALLLFIGLALMGVGAGAYAVSRRKA</sequence>
<dbReference type="CDD" id="cd04486">
    <property type="entry name" value="YhcR_OBF_like"/>
    <property type="match status" value="1"/>
</dbReference>
<dbReference type="InterPro" id="IPR047971">
    <property type="entry name" value="ExeM-like"/>
</dbReference>
<feature type="region of interest" description="Disordered" evidence="5">
    <location>
        <begin position="814"/>
        <end position="842"/>
    </location>
</feature>
<proteinExistence type="predicted"/>
<keyword evidence="10" id="KW-0540">Nuclease</keyword>
<dbReference type="InterPro" id="IPR005135">
    <property type="entry name" value="Endo/exonuclease/phosphatase"/>
</dbReference>
<keyword evidence="4" id="KW-0572">Peptidoglycan-anchor</keyword>
<feature type="chain" id="PRO_5038517167" evidence="7">
    <location>
        <begin position="34"/>
        <end position="989"/>
    </location>
</feature>
<evidence type="ECO:0000313" key="11">
    <source>
        <dbReference type="Proteomes" id="UP000824005"/>
    </source>
</evidence>
<dbReference type="InterPro" id="IPR019931">
    <property type="entry name" value="LPXTG_anchor"/>
</dbReference>
<feature type="transmembrane region" description="Helical" evidence="6">
    <location>
        <begin position="964"/>
        <end position="984"/>
    </location>
</feature>
<keyword evidence="6" id="KW-0812">Transmembrane</keyword>
<dbReference type="AlphaFoldDB" id="A0A9D1YV69"/>
<evidence type="ECO:0000256" key="6">
    <source>
        <dbReference type="SAM" id="Phobius"/>
    </source>
</evidence>
<keyword evidence="6" id="KW-1133">Transmembrane helix</keyword>
<reference evidence="10" key="2">
    <citation type="submission" date="2021-04" db="EMBL/GenBank/DDBJ databases">
        <authorList>
            <person name="Gilroy R."/>
        </authorList>
    </citation>
    <scope>NUCLEOTIDE SEQUENCE</scope>
    <source>
        <strain evidence="10">ChiGjej1B1-98</strain>
    </source>
</reference>
<feature type="region of interest" description="Disordered" evidence="5">
    <location>
        <begin position="178"/>
        <end position="216"/>
    </location>
</feature>
<keyword evidence="10" id="KW-0255">Endonuclease</keyword>
<evidence type="ECO:0000256" key="1">
    <source>
        <dbReference type="ARBA" id="ARBA00022512"/>
    </source>
</evidence>
<accession>A0A9D1YV69</accession>
<dbReference type="PROSITE" id="PS50847">
    <property type="entry name" value="GRAM_POS_ANCHORING"/>
    <property type="match status" value="1"/>
</dbReference>
<evidence type="ECO:0000313" key="10">
    <source>
        <dbReference type="EMBL" id="HIY66265.1"/>
    </source>
</evidence>
<keyword evidence="3 7" id="KW-0732">Signal</keyword>
<dbReference type="NCBIfam" id="TIGR01167">
    <property type="entry name" value="LPXTG_anchor"/>
    <property type="match status" value="1"/>
</dbReference>
<dbReference type="Gene3D" id="3.60.10.10">
    <property type="entry name" value="Endonuclease/exonuclease/phosphatase"/>
    <property type="match status" value="1"/>
</dbReference>
<dbReference type="GO" id="GO:0004519">
    <property type="term" value="F:endonuclease activity"/>
    <property type="evidence" value="ECO:0007669"/>
    <property type="project" value="UniProtKB-KW"/>
</dbReference>
<evidence type="ECO:0000256" key="4">
    <source>
        <dbReference type="ARBA" id="ARBA00023088"/>
    </source>
</evidence>
<feature type="domain" description="LTD" evidence="9">
    <location>
        <begin position="27"/>
        <end position="152"/>
    </location>
</feature>
<dbReference type="Pfam" id="PF00932">
    <property type="entry name" value="LTD"/>
    <property type="match status" value="1"/>
</dbReference>
<feature type="domain" description="Gram-positive cocci surface proteins LPxTG" evidence="8">
    <location>
        <begin position="955"/>
        <end position="989"/>
    </location>
</feature>
<name>A0A9D1YV69_9MICO</name>
<dbReference type="InterPro" id="IPR036415">
    <property type="entry name" value="Lamin_tail_dom_sf"/>
</dbReference>
<organism evidence="10 11">
    <name type="scientific">Candidatus Agrococcus pullicola</name>
    <dbReference type="NCBI Taxonomy" id="2838429"/>
    <lineage>
        <taxon>Bacteria</taxon>
        <taxon>Bacillati</taxon>
        <taxon>Actinomycetota</taxon>
        <taxon>Actinomycetes</taxon>
        <taxon>Micrococcales</taxon>
        <taxon>Microbacteriaceae</taxon>
        <taxon>Agrococcus</taxon>
    </lineage>
</organism>
<dbReference type="Pfam" id="PF03372">
    <property type="entry name" value="Exo_endo_phos"/>
    <property type="match status" value="1"/>
</dbReference>
<gene>
    <name evidence="10" type="ORF">H9830_08330</name>
</gene>
<dbReference type="EMBL" id="DXDC01000249">
    <property type="protein sequence ID" value="HIY66265.1"/>
    <property type="molecule type" value="Genomic_DNA"/>
</dbReference>
<dbReference type="PROSITE" id="PS51841">
    <property type="entry name" value="LTD"/>
    <property type="match status" value="1"/>
</dbReference>
<dbReference type="PANTHER" id="PTHR42834:SF1">
    <property type="entry name" value="ENDONUCLEASE_EXONUCLEASE_PHOSPHATASE FAMILY PROTEIN (AFU_ORTHOLOGUE AFUA_3G09210)"/>
    <property type="match status" value="1"/>
</dbReference>
<keyword evidence="2" id="KW-0964">Secreted</keyword>
<feature type="compositionally biased region" description="Acidic residues" evidence="5">
    <location>
        <begin position="197"/>
        <end position="215"/>
    </location>
</feature>